<keyword evidence="8" id="KW-1185">Reference proteome</keyword>
<dbReference type="PANTHER" id="PTHR30352:SF2">
    <property type="entry name" value="ANAEROBIC RIBONUCLEOSIDE-TRIPHOSPHATE REDUCTASE-ACTIVATING PROTEIN"/>
    <property type="match status" value="1"/>
</dbReference>
<evidence type="ECO:0000256" key="4">
    <source>
        <dbReference type="ARBA" id="ARBA00022723"/>
    </source>
</evidence>
<proteinExistence type="predicted"/>
<dbReference type="InterPro" id="IPR007197">
    <property type="entry name" value="rSAM"/>
</dbReference>
<dbReference type="CDD" id="cd01335">
    <property type="entry name" value="Radical_SAM"/>
    <property type="match status" value="1"/>
</dbReference>
<dbReference type="SFLD" id="SFLDF00299">
    <property type="entry name" value="anaerobic_ribonucleoside-triph"/>
    <property type="match status" value="1"/>
</dbReference>
<accession>A0ABT7WM11</accession>
<keyword evidence="3" id="KW-0949">S-adenosyl-L-methionine</keyword>
<evidence type="ECO:0000256" key="1">
    <source>
        <dbReference type="ARBA" id="ARBA00001966"/>
    </source>
</evidence>
<dbReference type="SFLD" id="SFLDG01066">
    <property type="entry name" value="organic_radical-activating_enz"/>
    <property type="match status" value="1"/>
</dbReference>
<dbReference type="InterPro" id="IPR058240">
    <property type="entry name" value="rSAM_sf"/>
</dbReference>
<name>A0ABT7WM11_9GAMM</name>
<evidence type="ECO:0000256" key="3">
    <source>
        <dbReference type="ARBA" id="ARBA00022691"/>
    </source>
</evidence>
<dbReference type="EMBL" id="JAUDZE010000001">
    <property type="protein sequence ID" value="MDN0013720.1"/>
    <property type="molecule type" value="Genomic_DNA"/>
</dbReference>
<dbReference type="SFLD" id="SFLDS00029">
    <property type="entry name" value="Radical_SAM"/>
    <property type="match status" value="1"/>
</dbReference>
<reference evidence="7" key="1">
    <citation type="submission" date="2023-06" db="EMBL/GenBank/DDBJ databases">
        <title>Two novel species of Acinetobacter isolated from motorbike repairing workshop in Vietnam.</title>
        <authorList>
            <person name="Le N.T.T."/>
        </authorList>
    </citation>
    <scope>NUCLEOTIDE SEQUENCE</scope>
    <source>
        <strain evidence="7">VNH17</strain>
    </source>
</reference>
<dbReference type="SFLD" id="SFLDG01063">
    <property type="entry name" value="activating_enzymes__group_1"/>
    <property type="match status" value="1"/>
</dbReference>
<dbReference type="InterPro" id="IPR012837">
    <property type="entry name" value="NrdG"/>
</dbReference>
<evidence type="ECO:0000256" key="2">
    <source>
        <dbReference type="ARBA" id="ARBA00022485"/>
    </source>
</evidence>
<comment type="caution">
    <text evidence="7">The sequence shown here is derived from an EMBL/GenBank/DDBJ whole genome shotgun (WGS) entry which is preliminary data.</text>
</comment>
<dbReference type="InterPro" id="IPR034457">
    <property type="entry name" value="Organic_radical-activating"/>
</dbReference>
<evidence type="ECO:0000256" key="6">
    <source>
        <dbReference type="ARBA" id="ARBA00023014"/>
    </source>
</evidence>
<dbReference type="Gene3D" id="3.20.20.70">
    <property type="entry name" value="Aldolase class I"/>
    <property type="match status" value="1"/>
</dbReference>
<keyword evidence="6" id="KW-0411">Iron-sulfur</keyword>
<keyword evidence="5" id="KW-0408">Iron</keyword>
<evidence type="ECO:0000256" key="5">
    <source>
        <dbReference type="ARBA" id="ARBA00023004"/>
    </source>
</evidence>
<dbReference type="PANTHER" id="PTHR30352">
    <property type="entry name" value="PYRUVATE FORMATE-LYASE-ACTIVATING ENZYME"/>
    <property type="match status" value="1"/>
</dbReference>
<dbReference type="RefSeq" id="WP_267979954.1">
    <property type="nucleotide sequence ID" value="NZ_JAPQKF010000001.1"/>
</dbReference>
<gene>
    <name evidence="7" type="ORF">QTA56_05610</name>
</gene>
<evidence type="ECO:0000313" key="7">
    <source>
        <dbReference type="EMBL" id="MDN0013720.1"/>
    </source>
</evidence>
<dbReference type="Pfam" id="PF13353">
    <property type="entry name" value="Fer4_12"/>
    <property type="match status" value="1"/>
</dbReference>
<keyword evidence="4" id="KW-0479">Metal-binding</keyword>
<dbReference type="InterPro" id="IPR013785">
    <property type="entry name" value="Aldolase_TIM"/>
</dbReference>
<protein>
    <submittedName>
        <fullName evidence="7">4Fe-4S single cluster domain-containing protein</fullName>
    </submittedName>
</protein>
<organism evidence="7 8">
    <name type="scientific">Acinetobacter thutiue</name>
    <dbReference type="NCBI Taxonomy" id="2998078"/>
    <lineage>
        <taxon>Bacteria</taxon>
        <taxon>Pseudomonadati</taxon>
        <taxon>Pseudomonadota</taxon>
        <taxon>Gammaproteobacteria</taxon>
        <taxon>Moraxellales</taxon>
        <taxon>Moraxellaceae</taxon>
        <taxon>Acinetobacter</taxon>
    </lineage>
</organism>
<comment type="cofactor">
    <cofactor evidence="1">
        <name>[4Fe-4S] cluster</name>
        <dbReference type="ChEBI" id="CHEBI:49883"/>
    </cofactor>
</comment>
<evidence type="ECO:0000313" key="8">
    <source>
        <dbReference type="Proteomes" id="UP001168524"/>
    </source>
</evidence>
<dbReference type="SUPFAM" id="SSF102114">
    <property type="entry name" value="Radical SAM enzymes"/>
    <property type="match status" value="1"/>
</dbReference>
<keyword evidence="2" id="KW-0004">4Fe-4S</keyword>
<sequence length="200" mass="22641">MAWINLAKMIDVTEAEGPGLRAAIWVQGCLKRCQGCCNGQFLKIKPAELCQTSQIIERIQYAQQEHQIEGITLLGGEPFLQAEGLAEIAENSQNLGLSVMVFSGYLLEELQDQKFKGASRLLAATDLLVDGEYEIENTENIRNWVGSTNQRFHYFTNFYDKEIETKILNVTNEWRIDSEGRVLGNGLPFIMRTHKIQGQQ</sequence>
<dbReference type="Proteomes" id="UP001168524">
    <property type="component" value="Unassembled WGS sequence"/>
</dbReference>